<dbReference type="AlphaFoldDB" id="A0A087U2Z1"/>
<evidence type="ECO:0000313" key="1">
    <source>
        <dbReference type="EMBL" id="KFM71730.1"/>
    </source>
</evidence>
<feature type="non-terminal residue" evidence="1">
    <location>
        <position position="54"/>
    </location>
</feature>
<evidence type="ECO:0000313" key="2">
    <source>
        <dbReference type="Proteomes" id="UP000054359"/>
    </source>
</evidence>
<accession>A0A087U2Z1</accession>
<dbReference type="STRING" id="407821.A0A087U2Z1"/>
<reference evidence="1 2" key="1">
    <citation type="submission" date="2013-11" db="EMBL/GenBank/DDBJ databases">
        <title>Genome sequencing of Stegodyphus mimosarum.</title>
        <authorList>
            <person name="Bechsgaard J."/>
        </authorList>
    </citation>
    <scope>NUCLEOTIDE SEQUENCE [LARGE SCALE GENOMIC DNA]</scope>
</reference>
<name>A0A087U2Z1_STEMI</name>
<organism evidence="1 2">
    <name type="scientific">Stegodyphus mimosarum</name>
    <name type="common">African social velvet spider</name>
    <dbReference type="NCBI Taxonomy" id="407821"/>
    <lineage>
        <taxon>Eukaryota</taxon>
        <taxon>Metazoa</taxon>
        <taxon>Ecdysozoa</taxon>
        <taxon>Arthropoda</taxon>
        <taxon>Chelicerata</taxon>
        <taxon>Arachnida</taxon>
        <taxon>Araneae</taxon>
        <taxon>Araneomorphae</taxon>
        <taxon>Entelegynae</taxon>
        <taxon>Eresoidea</taxon>
        <taxon>Eresidae</taxon>
        <taxon>Stegodyphus</taxon>
    </lineage>
</organism>
<protein>
    <submittedName>
        <fullName evidence="1">Uncharacterized protein</fullName>
    </submittedName>
</protein>
<sequence length="54" mass="6490">MYLRLREPCQKNKKTVKKEIVIKPIVHSKMNSRGKFNLIDMQSNPDYHMKFILV</sequence>
<keyword evidence="2" id="KW-1185">Reference proteome</keyword>
<proteinExistence type="predicted"/>
<dbReference type="EMBL" id="KK117904">
    <property type="protein sequence ID" value="KFM71730.1"/>
    <property type="molecule type" value="Genomic_DNA"/>
</dbReference>
<dbReference type="Proteomes" id="UP000054359">
    <property type="component" value="Unassembled WGS sequence"/>
</dbReference>
<gene>
    <name evidence="1" type="ORF">X975_24731</name>
</gene>